<accession>A0A7S4ATA0</accession>
<name>A0A7S4ATA0_9STRA</name>
<dbReference type="EMBL" id="HBIX01026954">
    <property type="protein sequence ID" value="CAE0725561.1"/>
    <property type="molecule type" value="Transcribed_RNA"/>
</dbReference>
<sequence>MWKAIRQFPIDVLEKRLTHSSKKPITSEKNNLHTIYNFHETRCLCIISISLHLLTDTSQPAINTATTITILLRPKMRSTMNTTLFKIVALLALQLLCLPVDVSASGSGRFAVRQRHTNCLDNNDTQEGRLAMEYEHERNMMRSTENAHVRHQQTKFEENDVRDASTDVEFFPVRSGASVGSYNTEYSSRRGRRTTFVSQNNDPIFV</sequence>
<organism evidence="1">
    <name type="scientific">Pseudo-nitzschia australis</name>
    <dbReference type="NCBI Taxonomy" id="44445"/>
    <lineage>
        <taxon>Eukaryota</taxon>
        <taxon>Sar</taxon>
        <taxon>Stramenopiles</taxon>
        <taxon>Ochrophyta</taxon>
        <taxon>Bacillariophyta</taxon>
        <taxon>Bacillariophyceae</taxon>
        <taxon>Bacillariophycidae</taxon>
        <taxon>Bacillariales</taxon>
        <taxon>Bacillariaceae</taxon>
        <taxon>Pseudo-nitzschia</taxon>
    </lineage>
</organism>
<proteinExistence type="predicted"/>
<protein>
    <submittedName>
        <fullName evidence="1">Uncharacterized protein</fullName>
    </submittedName>
</protein>
<dbReference type="AlphaFoldDB" id="A0A7S4ATA0"/>
<gene>
    <name evidence="1" type="ORF">PAUS00366_LOCUS18318</name>
</gene>
<evidence type="ECO:0000313" key="1">
    <source>
        <dbReference type="EMBL" id="CAE0725561.1"/>
    </source>
</evidence>
<reference evidence="1" key="1">
    <citation type="submission" date="2021-01" db="EMBL/GenBank/DDBJ databases">
        <authorList>
            <person name="Corre E."/>
            <person name="Pelletier E."/>
            <person name="Niang G."/>
            <person name="Scheremetjew M."/>
            <person name="Finn R."/>
            <person name="Kale V."/>
            <person name="Holt S."/>
            <person name="Cochrane G."/>
            <person name="Meng A."/>
            <person name="Brown T."/>
            <person name="Cohen L."/>
        </authorList>
    </citation>
    <scope>NUCLEOTIDE SEQUENCE</scope>
    <source>
        <strain evidence="1">10249 10 AB</strain>
    </source>
</reference>